<dbReference type="GO" id="GO:0140359">
    <property type="term" value="F:ABC-type transporter activity"/>
    <property type="evidence" value="ECO:0007669"/>
    <property type="project" value="InterPro"/>
</dbReference>
<dbReference type="EMBL" id="JAAMRR010001476">
    <property type="protein sequence ID" value="NGX99084.1"/>
    <property type="molecule type" value="Genomic_DNA"/>
</dbReference>
<comment type="function">
    <text evidence="5">Involved in beta-(1--&gt;2)glucan export. Transmembrane domains (TMD) form a pore in the inner membrane and the ATP-binding domain (NBD) is responsible for energy generation.</text>
</comment>
<sequence>MTDLGIHLDNVGIRFEGQRDGGGIKDWLVGHITGAKSKNAQYSVEALRHLDLSIGHGERVGLIGLNGAGKSTLLKVMAKIYPPTSGVATIRGHVCPMFEFATGFEMNQSGRDNIRIRGLLLGMSPAEIEEKLPEIAAFTELGEFLDYPVRTYSTGMFVRLAFAVSTSVNPEILLIDEVMGAGDIKFADKAKRRMFEFMEQGKVLVFASHAPDLLRSFCKRSIWLESGSIRMDGDTDEVLDSYSRANQPAS</sequence>
<dbReference type="SMART" id="SM00382">
    <property type="entry name" value="AAA"/>
    <property type="match status" value="1"/>
</dbReference>
<evidence type="ECO:0000256" key="1">
    <source>
        <dbReference type="ARBA" id="ARBA00005417"/>
    </source>
</evidence>
<dbReference type="InterPro" id="IPR027417">
    <property type="entry name" value="P-loop_NTPase"/>
</dbReference>
<dbReference type="InterPro" id="IPR003593">
    <property type="entry name" value="AAA+_ATPase"/>
</dbReference>
<evidence type="ECO:0000259" key="6">
    <source>
        <dbReference type="PROSITE" id="PS50893"/>
    </source>
</evidence>
<evidence type="ECO:0000256" key="5">
    <source>
        <dbReference type="ARBA" id="ARBA00024722"/>
    </source>
</evidence>
<dbReference type="GO" id="GO:0016887">
    <property type="term" value="F:ATP hydrolysis activity"/>
    <property type="evidence" value="ECO:0007669"/>
    <property type="project" value="InterPro"/>
</dbReference>
<dbReference type="InterPro" id="IPR050683">
    <property type="entry name" value="Bact_Polysacc_Export_ATP-bd"/>
</dbReference>
<proteinExistence type="inferred from homology"/>
<evidence type="ECO:0000256" key="4">
    <source>
        <dbReference type="ARBA" id="ARBA00022840"/>
    </source>
</evidence>
<dbReference type="SUPFAM" id="SSF52540">
    <property type="entry name" value="P-loop containing nucleoside triphosphate hydrolases"/>
    <property type="match status" value="1"/>
</dbReference>
<dbReference type="InterPro" id="IPR015860">
    <property type="entry name" value="ABC_transpr_TagH-like"/>
</dbReference>
<gene>
    <name evidence="7" type="ORF">G4V63_28945</name>
</gene>
<keyword evidence="4 7" id="KW-0067">ATP-binding</keyword>
<keyword evidence="3" id="KW-0547">Nucleotide-binding</keyword>
<dbReference type="PANTHER" id="PTHR46743:SF2">
    <property type="entry name" value="TEICHOIC ACIDS EXPORT ATP-BINDING PROTEIN TAGH"/>
    <property type="match status" value="1"/>
</dbReference>
<protein>
    <submittedName>
        <fullName evidence="7">ABC transporter ATP-binding protein</fullName>
    </submittedName>
</protein>
<dbReference type="Gene3D" id="3.40.50.300">
    <property type="entry name" value="P-loop containing nucleotide triphosphate hydrolases"/>
    <property type="match status" value="1"/>
</dbReference>
<keyword evidence="8" id="KW-1185">Reference proteome</keyword>
<evidence type="ECO:0000313" key="7">
    <source>
        <dbReference type="EMBL" id="NGX99084.1"/>
    </source>
</evidence>
<feature type="domain" description="ABC transporter" evidence="6">
    <location>
        <begin position="6"/>
        <end position="248"/>
    </location>
</feature>
<accession>A0A7C9RJQ3</accession>
<dbReference type="InterPro" id="IPR003439">
    <property type="entry name" value="ABC_transporter-like_ATP-bd"/>
</dbReference>
<dbReference type="GO" id="GO:0005524">
    <property type="term" value="F:ATP binding"/>
    <property type="evidence" value="ECO:0007669"/>
    <property type="project" value="UniProtKB-KW"/>
</dbReference>
<dbReference type="PANTHER" id="PTHR46743">
    <property type="entry name" value="TEICHOIC ACIDS EXPORT ATP-BINDING PROTEIN TAGH"/>
    <property type="match status" value="1"/>
</dbReference>
<organism evidence="7 8">
    <name type="scientific">Candidatus Afipia apatlaquensis</name>
    <dbReference type="NCBI Taxonomy" id="2712852"/>
    <lineage>
        <taxon>Bacteria</taxon>
        <taxon>Pseudomonadati</taxon>
        <taxon>Pseudomonadota</taxon>
        <taxon>Alphaproteobacteria</taxon>
        <taxon>Hyphomicrobiales</taxon>
        <taxon>Nitrobacteraceae</taxon>
        <taxon>Afipia</taxon>
    </lineage>
</organism>
<dbReference type="AlphaFoldDB" id="A0A7C9RJQ3"/>
<comment type="caution">
    <text evidence="7">The sequence shown here is derived from an EMBL/GenBank/DDBJ whole genome shotgun (WGS) entry which is preliminary data.</text>
</comment>
<reference evidence="7" key="1">
    <citation type="submission" date="2020-02" db="EMBL/GenBank/DDBJ databases">
        <title>Draft genome sequence of Candidatus Afipia apatlaquensis IBT-C3, a potential strain for decolorization of textile dyes.</title>
        <authorList>
            <person name="Sanchez-Reyes A."/>
            <person name="Breton-Deval L."/>
            <person name="Mangelson H."/>
            <person name="Sanchez-Flores A."/>
        </authorList>
    </citation>
    <scope>NUCLEOTIDE SEQUENCE [LARGE SCALE GENOMIC DNA]</scope>
    <source>
        <strain evidence="7">IBT-C3</strain>
    </source>
</reference>
<evidence type="ECO:0000313" key="8">
    <source>
        <dbReference type="Proteomes" id="UP000480266"/>
    </source>
</evidence>
<evidence type="ECO:0000256" key="3">
    <source>
        <dbReference type="ARBA" id="ARBA00022741"/>
    </source>
</evidence>
<dbReference type="Pfam" id="PF00005">
    <property type="entry name" value="ABC_tran"/>
    <property type="match status" value="1"/>
</dbReference>
<dbReference type="PROSITE" id="PS50893">
    <property type="entry name" value="ABC_TRANSPORTER_2"/>
    <property type="match status" value="1"/>
</dbReference>
<keyword evidence="2" id="KW-0813">Transport</keyword>
<evidence type="ECO:0000256" key="2">
    <source>
        <dbReference type="ARBA" id="ARBA00022448"/>
    </source>
</evidence>
<dbReference type="GO" id="GO:0016020">
    <property type="term" value="C:membrane"/>
    <property type="evidence" value="ECO:0007669"/>
    <property type="project" value="InterPro"/>
</dbReference>
<name>A0A7C9RJQ3_9BRAD</name>
<dbReference type="Proteomes" id="UP000480266">
    <property type="component" value="Unassembled WGS sequence"/>
</dbReference>
<dbReference type="CDD" id="cd03220">
    <property type="entry name" value="ABC_KpsT_Wzt"/>
    <property type="match status" value="1"/>
</dbReference>
<comment type="similarity">
    <text evidence="1">Belongs to the ABC transporter superfamily.</text>
</comment>